<gene>
    <name evidence="3" type="ORF">FYJ24_10180</name>
</gene>
<dbReference type="PANTHER" id="PTHR19136:SF81">
    <property type="entry name" value="MOLYBDENUM COFACTOR GUANYLYLTRANSFERASE"/>
    <property type="match status" value="1"/>
</dbReference>
<dbReference type="Gene3D" id="3.90.550.10">
    <property type="entry name" value="Spore Coat Polysaccharide Biosynthesis Protein SpsA, Chain A"/>
    <property type="match status" value="1"/>
</dbReference>
<evidence type="ECO:0000259" key="2">
    <source>
        <dbReference type="Pfam" id="PF12804"/>
    </source>
</evidence>
<reference evidence="3 4" key="1">
    <citation type="submission" date="2019-08" db="EMBL/GenBank/DDBJ databases">
        <title>In-depth cultivation of the pig gut microbiome towards novel bacterial diversity and tailored functional studies.</title>
        <authorList>
            <person name="Wylensek D."/>
            <person name="Hitch T.C.A."/>
            <person name="Clavel T."/>
        </authorList>
    </citation>
    <scope>NUCLEOTIDE SEQUENCE [LARGE SCALE GENOMIC DNA]</scope>
    <source>
        <strain evidence="3 4">WB03_NA08</strain>
    </source>
</reference>
<evidence type="ECO:0000256" key="1">
    <source>
        <dbReference type="ARBA" id="ARBA00022679"/>
    </source>
</evidence>
<dbReference type="InterPro" id="IPR025877">
    <property type="entry name" value="MobA-like_NTP_Trfase"/>
</dbReference>
<evidence type="ECO:0000313" key="3">
    <source>
        <dbReference type="EMBL" id="MSS85120.1"/>
    </source>
</evidence>
<sequence length="215" mass="22329">MATRAKEHIAAVVLAGGASRRLGMNKATAPVGGTSLLSLAVAAVEWASLIVVVAPHQTLCDAFPDGIPPYVVQTLEDPPFGGPVAGIVAGVKKVDEIDREKTIERVVLASCDVPGASSAVSRLLAEQDHAEGVCANNDEGIPQLLLGIYSASFLRMRVAAVGSGRGMSVRSFIGQASLQGVSVEQGAARDVDTPGDLRWARRWAATKCSQSSIDN</sequence>
<dbReference type="SUPFAM" id="SSF53448">
    <property type="entry name" value="Nucleotide-diphospho-sugar transferases"/>
    <property type="match status" value="1"/>
</dbReference>
<dbReference type="Pfam" id="PF12804">
    <property type="entry name" value="NTP_transf_3"/>
    <property type="match status" value="1"/>
</dbReference>
<comment type="caution">
    <text evidence="3">The sequence shown here is derived from an EMBL/GenBank/DDBJ whole genome shotgun (WGS) entry which is preliminary data.</text>
</comment>
<organism evidence="3 4">
    <name type="scientific">Scrofimicrobium canadense</name>
    <dbReference type="NCBI Taxonomy" id="2652290"/>
    <lineage>
        <taxon>Bacteria</taxon>
        <taxon>Bacillati</taxon>
        <taxon>Actinomycetota</taxon>
        <taxon>Actinomycetes</taxon>
        <taxon>Actinomycetales</taxon>
        <taxon>Actinomycetaceae</taxon>
        <taxon>Scrofimicrobium</taxon>
    </lineage>
</organism>
<proteinExistence type="predicted"/>
<dbReference type="RefSeq" id="WP_154546076.1">
    <property type="nucleotide sequence ID" value="NZ_VULO01000012.1"/>
</dbReference>
<protein>
    <submittedName>
        <fullName evidence="3">NTP transferase domain-containing protein</fullName>
    </submittedName>
</protein>
<accession>A0A6N7VVV5</accession>
<dbReference type="PANTHER" id="PTHR19136">
    <property type="entry name" value="MOLYBDENUM COFACTOR GUANYLYLTRANSFERASE"/>
    <property type="match status" value="1"/>
</dbReference>
<dbReference type="Proteomes" id="UP000470875">
    <property type="component" value="Unassembled WGS sequence"/>
</dbReference>
<name>A0A6N7VVV5_9ACTO</name>
<dbReference type="EMBL" id="VULO01000012">
    <property type="protein sequence ID" value="MSS85120.1"/>
    <property type="molecule type" value="Genomic_DNA"/>
</dbReference>
<evidence type="ECO:0000313" key="4">
    <source>
        <dbReference type="Proteomes" id="UP000470875"/>
    </source>
</evidence>
<keyword evidence="4" id="KW-1185">Reference proteome</keyword>
<keyword evidence="1 3" id="KW-0808">Transferase</keyword>
<dbReference type="InterPro" id="IPR029044">
    <property type="entry name" value="Nucleotide-diphossugar_trans"/>
</dbReference>
<dbReference type="AlphaFoldDB" id="A0A6N7VVV5"/>
<feature type="domain" description="MobA-like NTP transferase" evidence="2">
    <location>
        <begin position="11"/>
        <end position="167"/>
    </location>
</feature>
<dbReference type="GO" id="GO:0016779">
    <property type="term" value="F:nucleotidyltransferase activity"/>
    <property type="evidence" value="ECO:0007669"/>
    <property type="project" value="UniProtKB-ARBA"/>
</dbReference>